<evidence type="ECO:0000256" key="5">
    <source>
        <dbReference type="ARBA" id="ARBA00022967"/>
    </source>
</evidence>
<feature type="domain" description="Alanine dehydrogenase/pyridine nucleotide transhydrogenase NAD(H)-binding" evidence="8">
    <location>
        <begin position="160"/>
        <end position="325"/>
    </location>
</feature>
<dbReference type="GO" id="GO:0006740">
    <property type="term" value="P:NADPH regeneration"/>
    <property type="evidence" value="ECO:0007669"/>
    <property type="project" value="TreeGrafter"/>
</dbReference>
<evidence type="ECO:0000313" key="10">
    <source>
        <dbReference type="EMBL" id="MBB5353535.1"/>
    </source>
</evidence>
<comment type="catalytic activity">
    <reaction evidence="7">
        <text>NAD(+) + NADPH + H(+)(in) = NADH + NADP(+) + H(+)(out)</text>
        <dbReference type="Rhea" id="RHEA:47992"/>
        <dbReference type="ChEBI" id="CHEBI:15378"/>
        <dbReference type="ChEBI" id="CHEBI:57540"/>
        <dbReference type="ChEBI" id="CHEBI:57783"/>
        <dbReference type="ChEBI" id="CHEBI:57945"/>
        <dbReference type="ChEBI" id="CHEBI:58349"/>
        <dbReference type="EC" id="7.1.1.1"/>
    </reaction>
</comment>
<keyword evidence="11" id="KW-1185">Reference proteome</keyword>
<comment type="caution">
    <text evidence="10">The sequence shown here is derived from an EMBL/GenBank/DDBJ whole genome shotgun (WGS) entry which is preliminary data.</text>
</comment>
<dbReference type="GO" id="GO:0008750">
    <property type="term" value="F:proton-translocating NAD(P)+ transhydrogenase activity"/>
    <property type="evidence" value="ECO:0007669"/>
    <property type="project" value="UniProtKB-EC"/>
</dbReference>
<evidence type="ECO:0000256" key="7">
    <source>
        <dbReference type="ARBA" id="ARBA00048202"/>
    </source>
</evidence>
<evidence type="ECO:0000256" key="4">
    <source>
        <dbReference type="ARBA" id="ARBA00022857"/>
    </source>
</evidence>
<keyword evidence="5" id="KW-1278">Translocase</keyword>
<evidence type="ECO:0000259" key="9">
    <source>
        <dbReference type="SMART" id="SM01003"/>
    </source>
</evidence>
<comment type="function">
    <text evidence="1">The transhydrogenation between NADH and NADP is coupled to respiration and ATP hydrolysis and functions as a proton pump across the membrane.</text>
</comment>
<dbReference type="Pfam" id="PF01262">
    <property type="entry name" value="AlaDh_PNT_C"/>
    <property type="match status" value="1"/>
</dbReference>
<dbReference type="InterPro" id="IPR007698">
    <property type="entry name" value="AlaDH/PNT_NAD(H)-bd"/>
</dbReference>
<dbReference type="EC" id="7.1.1.1" evidence="2"/>
<evidence type="ECO:0000259" key="8">
    <source>
        <dbReference type="SMART" id="SM01002"/>
    </source>
</evidence>
<sequence length="391" mass="41331">MLLYALNEVADEETRCGLSPESTRKLVGLGLDVAFEPGLGSGADFSDAEYEAMGAKPMKRLEGLTVADVVLWVTPPPAELLGFMKRGAMAVGFLAPFSVPLGGGEVPLETPEKARLDALVAGGITGISVELMPRSTLAQKMDAISSQANLAGYVAMVLAASRMNKILPMMMTPSGTISPAKVFVIGIGVAGLQAIATAKRLGARVTAFDTRAEALEQAESLGAKALRIDLGETGSTDQGYARELTPDQVEKQRLGQAKVCAESDIVLCTAKLFGRRAPLLVGREVVASMRSGAIIVDLAAETGGNVEGTVIGEETVTENGVRIVGHRRLECWVARDASAMYANNLAHFIEHFWDGEAKCLRHDPEDPILKGATLTREGAFVNPHPAFSTQA</sequence>
<dbReference type="GO" id="GO:0005886">
    <property type="term" value="C:plasma membrane"/>
    <property type="evidence" value="ECO:0007669"/>
    <property type="project" value="TreeGrafter"/>
</dbReference>
<evidence type="ECO:0000256" key="1">
    <source>
        <dbReference type="ARBA" id="ARBA00003943"/>
    </source>
</evidence>
<dbReference type="PANTHER" id="PTHR10160">
    <property type="entry name" value="NAD(P) TRANSHYDROGENASE"/>
    <property type="match status" value="1"/>
</dbReference>
<dbReference type="SMART" id="SM01002">
    <property type="entry name" value="AlaDh_PNT_C"/>
    <property type="match status" value="1"/>
</dbReference>
<dbReference type="PANTHER" id="PTHR10160:SF19">
    <property type="entry name" value="PROTON-TRANSLOCATING NAD(P)(+) TRANSHYDROGENASE"/>
    <property type="match status" value="1"/>
</dbReference>
<keyword evidence="4" id="KW-0521">NADP</keyword>
<dbReference type="Proteomes" id="UP000557717">
    <property type="component" value="Unassembled WGS sequence"/>
</dbReference>
<evidence type="ECO:0000256" key="3">
    <source>
        <dbReference type="ARBA" id="ARBA00022741"/>
    </source>
</evidence>
<evidence type="ECO:0000256" key="2">
    <source>
        <dbReference type="ARBA" id="ARBA00012943"/>
    </source>
</evidence>
<dbReference type="Gene3D" id="3.40.50.720">
    <property type="entry name" value="NAD(P)-binding Rossmann-like Domain"/>
    <property type="match status" value="2"/>
</dbReference>
<reference evidence="10 11" key="1">
    <citation type="submission" date="2020-08" db="EMBL/GenBank/DDBJ databases">
        <title>Genomic Encyclopedia of Type Strains, Phase IV (KMG-IV): sequencing the most valuable type-strain genomes for metagenomic binning, comparative biology and taxonomic classification.</title>
        <authorList>
            <person name="Goeker M."/>
        </authorList>
    </citation>
    <scope>NUCLEOTIDE SEQUENCE [LARGE SCALE GENOMIC DNA]</scope>
    <source>
        <strain evidence="10 11">YC6886</strain>
    </source>
</reference>
<dbReference type="Pfam" id="PF05222">
    <property type="entry name" value="AlaDh_PNT_N"/>
    <property type="match status" value="1"/>
</dbReference>
<dbReference type="SMART" id="SM01003">
    <property type="entry name" value="AlaDh_PNT_N"/>
    <property type="match status" value="1"/>
</dbReference>
<dbReference type="RefSeq" id="WP_184021542.1">
    <property type="nucleotide sequence ID" value="NZ_JACHFD010000028.1"/>
</dbReference>
<keyword evidence="6" id="KW-0520">NAD</keyword>
<keyword evidence="10" id="KW-0560">Oxidoreductase</keyword>
<evidence type="ECO:0000313" key="11">
    <source>
        <dbReference type="Proteomes" id="UP000557717"/>
    </source>
</evidence>
<dbReference type="SUPFAM" id="SSF52283">
    <property type="entry name" value="Formate/glycerate dehydrogenase catalytic domain-like"/>
    <property type="match status" value="1"/>
</dbReference>
<gene>
    <name evidence="10" type="ORF">HNR46_003796</name>
</gene>
<dbReference type="InterPro" id="IPR036291">
    <property type="entry name" value="NAD(P)-bd_dom_sf"/>
</dbReference>
<accession>A0A840V685</accession>
<keyword evidence="3" id="KW-0547">Nucleotide-binding</keyword>
<dbReference type="GO" id="GO:0016491">
    <property type="term" value="F:oxidoreductase activity"/>
    <property type="evidence" value="ECO:0007669"/>
    <property type="project" value="UniProtKB-KW"/>
</dbReference>
<organism evidence="10 11">
    <name type="scientific">Haloferula luteola</name>
    <dbReference type="NCBI Taxonomy" id="595692"/>
    <lineage>
        <taxon>Bacteria</taxon>
        <taxon>Pseudomonadati</taxon>
        <taxon>Verrucomicrobiota</taxon>
        <taxon>Verrucomicrobiia</taxon>
        <taxon>Verrucomicrobiales</taxon>
        <taxon>Verrucomicrobiaceae</taxon>
        <taxon>Haloferula</taxon>
    </lineage>
</organism>
<evidence type="ECO:0000256" key="6">
    <source>
        <dbReference type="ARBA" id="ARBA00023027"/>
    </source>
</evidence>
<dbReference type="GO" id="GO:0050661">
    <property type="term" value="F:NADP binding"/>
    <property type="evidence" value="ECO:0007669"/>
    <property type="project" value="TreeGrafter"/>
</dbReference>
<feature type="domain" description="Alanine dehydrogenase/pyridine nucleotide transhydrogenase N-terminal" evidence="9">
    <location>
        <begin position="4"/>
        <end position="151"/>
    </location>
</feature>
<dbReference type="AlphaFoldDB" id="A0A840V685"/>
<dbReference type="InterPro" id="IPR007886">
    <property type="entry name" value="AlaDH/PNT_N"/>
</dbReference>
<dbReference type="CDD" id="cd05304">
    <property type="entry name" value="Rubrum_tdh"/>
    <property type="match status" value="1"/>
</dbReference>
<protein>
    <recommendedName>
        <fullName evidence="2">proton-translocating NAD(P)(+) transhydrogenase</fullName>
        <ecNumber evidence="2">7.1.1.1</ecNumber>
    </recommendedName>
</protein>
<dbReference type="EMBL" id="JACHFD010000028">
    <property type="protein sequence ID" value="MBB5353535.1"/>
    <property type="molecule type" value="Genomic_DNA"/>
</dbReference>
<proteinExistence type="predicted"/>
<dbReference type="SUPFAM" id="SSF51735">
    <property type="entry name" value="NAD(P)-binding Rossmann-fold domains"/>
    <property type="match status" value="1"/>
</dbReference>
<name>A0A840V685_9BACT</name>